<keyword evidence="13" id="KW-1185">Reference proteome</keyword>
<dbReference type="InterPro" id="IPR008365">
    <property type="entry name" value="Prostanoid_rcpt"/>
</dbReference>
<evidence type="ECO:0000256" key="3">
    <source>
        <dbReference type="ARBA" id="ARBA00022692"/>
    </source>
</evidence>
<dbReference type="GeneID" id="111114749"/>
<name>A0A8B8C1E9_CRAVI</name>
<dbReference type="PRINTS" id="PR01788">
    <property type="entry name" value="PROSTANOIDR"/>
</dbReference>
<keyword evidence="8" id="KW-0325">Glycoprotein</keyword>
<dbReference type="KEGG" id="cvn:111114749"/>
<dbReference type="AlphaFoldDB" id="A0A8B8C1E9"/>
<dbReference type="SUPFAM" id="SSF81321">
    <property type="entry name" value="Family A G protein-coupled receptor-like"/>
    <property type="match status" value="1"/>
</dbReference>
<evidence type="ECO:0000256" key="2">
    <source>
        <dbReference type="ARBA" id="ARBA00022475"/>
    </source>
</evidence>
<feature type="transmembrane region" description="Helical" evidence="11">
    <location>
        <begin position="234"/>
        <end position="257"/>
    </location>
</feature>
<dbReference type="PANTHER" id="PTHR11866:SF16">
    <property type="entry name" value="PROSTAGLANDIN E2 RECEPTOR EP4 SUBTYPE-LIKE PROTEIN"/>
    <property type="match status" value="1"/>
</dbReference>
<evidence type="ECO:0000256" key="7">
    <source>
        <dbReference type="ARBA" id="ARBA00023170"/>
    </source>
</evidence>
<feature type="transmembrane region" description="Helical" evidence="11">
    <location>
        <begin position="54"/>
        <end position="77"/>
    </location>
</feature>
<evidence type="ECO:0000256" key="10">
    <source>
        <dbReference type="RuleBase" id="RU000688"/>
    </source>
</evidence>
<dbReference type="CDD" id="cd14981">
    <property type="entry name" value="7tmA_Prostanoid_R"/>
    <property type="match status" value="1"/>
</dbReference>
<dbReference type="PROSITE" id="PS00237">
    <property type="entry name" value="G_PROTEIN_RECEP_F1_1"/>
    <property type="match status" value="1"/>
</dbReference>
<dbReference type="GO" id="GO:0007204">
    <property type="term" value="P:positive regulation of cytosolic calcium ion concentration"/>
    <property type="evidence" value="ECO:0007669"/>
    <property type="project" value="TreeGrafter"/>
</dbReference>
<dbReference type="InterPro" id="IPR000276">
    <property type="entry name" value="GPCR_Rhodpsn"/>
</dbReference>
<dbReference type="GO" id="GO:0004930">
    <property type="term" value="F:G protein-coupled receptor activity"/>
    <property type="evidence" value="ECO:0007669"/>
    <property type="project" value="UniProtKB-KW"/>
</dbReference>
<evidence type="ECO:0000256" key="5">
    <source>
        <dbReference type="ARBA" id="ARBA00023040"/>
    </source>
</evidence>
<dbReference type="RefSeq" id="XP_022308919.1">
    <property type="nucleotide sequence ID" value="XM_022453211.1"/>
</dbReference>
<keyword evidence="3 10" id="KW-0812">Transmembrane</keyword>
<keyword evidence="5 10" id="KW-0297">G-protein coupled receptor</keyword>
<evidence type="ECO:0000313" key="13">
    <source>
        <dbReference type="Proteomes" id="UP000694844"/>
    </source>
</evidence>
<keyword evidence="2" id="KW-1003">Cell membrane</keyword>
<feature type="transmembrane region" description="Helical" evidence="11">
    <location>
        <begin position="24"/>
        <end position="42"/>
    </location>
</feature>
<protein>
    <submittedName>
        <fullName evidence="14">Thromboxane A2 receptor-like</fullName>
    </submittedName>
</protein>
<gene>
    <name evidence="14" type="primary">LOC111114749</name>
</gene>
<keyword evidence="9 10" id="KW-0807">Transducer</keyword>
<evidence type="ECO:0000256" key="1">
    <source>
        <dbReference type="ARBA" id="ARBA00004651"/>
    </source>
</evidence>
<dbReference type="PANTHER" id="PTHR11866">
    <property type="entry name" value="G-PROTEIN COUPLED RECEPTOR FAMILY 1 MEMBER"/>
    <property type="match status" value="1"/>
</dbReference>
<feature type="transmembrane region" description="Helical" evidence="11">
    <location>
        <begin position="136"/>
        <end position="158"/>
    </location>
</feature>
<dbReference type="Proteomes" id="UP000694844">
    <property type="component" value="Chromosome 9"/>
</dbReference>
<feature type="domain" description="G-protein coupled receptors family 1 profile" evidence="12">
    <location>
        <begin position="33"/>
        <end position="294"/>
    </location>
</feature>
<dbReference type="PROSITE" id="PS50262">
    <property type="entry name" value="G_PROTEIN_RECEP_F1_2"/>
    <property type="match status" value="1"/>
</dbReference>
<accession>A0A8B8C1E9</accession>
<sequence length="345" mass="39053">MSNIAKYCDGNFTDTTPDLTVSSGFYIGLGIIGNLIALILLVKQSTFHKWKVFYRLVLTLVCVDFAGIVIFGVIGVIESPYSGLNWIDEGPLCKTESVLIVFISLTNILIVTSIAIERFLALWHPYSYSSIKGHPLIMLSPLVILISTVVLATLSLTIGHFEKIYPCNFCFIDIYSSRFMNYVFAFIYVIIGLILATVSIVMNILVAIALSRGQRGYSRQRESRIYISSDRRDYCGMLFQIVAILGILAACWMPLMINMLLTMVASDTSEEDMKDSFLFFRLARWALVADPWVYVLLRREIIVNVCFFFKRQERPRMTSSGDIAERKSLVTAPDRDHNRTSYGTI</sequence>
<evidence type="ECO:0000256" key="4">
    <source>
        <dbReference type="ARBA" id="ARBA00022989"/>
    </source>
</evidence>
<dbReference type="OrthoDB" id="5959154at2759"/>
<dbReference type="GO" id="GO:0005886">
    <property type="term" value="C:plasma membrane"/>
    <property type="evidence" value="ECO:0007669"/>
    <property type="project" value="UniProtKB-SubCell"/>
</dbReference>
<evidence type="ECO:0000256" key="11">
    <source>
        <dbReference type="SAM" id="Phobius"/>
    </source>
</evidence>
<keyword evidence="6 11" id="KW-0472">Membrane</keyword>
<evidence type="ECO:0000256" key="8">
    <source>
        <dbReference type="ARBA" id="ARBA00023180"/>
    </source>
</evidence>
<feature type="transmembrane region" description="Helical" evidence="11">
    <location>
        <begin position="97"/>
        <end position="116"/>
    </location>
</feature>
<comment type="subcellular location">
    <subcellularLocation>
        <location evidence="1">Cell membrane</location>
        <topology evidence="1">Multi-pass membrane protein</topology>
    </subcellularLocation>
</comment>
<dbReference type="InterPro" id="IPR017452">
    <property type="entry name" value="GPCR_Rhodpsn_7TM"/>
</dbReference>
<feature type="transmembrane region" description="Helical" evidence="11">
    <location>
        <begin position="185"/>
        <end position="213"/>
    </location>
</feature>
<organism evidence="13 14">
    <name type="scientific">Crassostrea virginica</name>
    <name type="common">Eastern oyster</name>
    <dbReference type="NCBI Taxonomy" id="6565"/>
    <lineage>
        <taxon>Eukaryota</taxon>
        <taxon>Metazoa</taxon>
        <taxon>Spiralia</taxon>
        <taxon>Lophotrochozoa</taxon>
        <taxon>Mollusca</taxon>
        <taxon>Bivalvia</taxon>
        <taxon>Autobranchia</taxon>
        <taxon>Pteriomorphia</taxon>
        <taxon>Ostreida</taxon>
        <taxon>Ostreoidea</taxon>
        <taxon>Ostreidae</taxon>
        <taxon>Crassostrea</taxon>
    </lineage>
</organism>
<proteinExistence type="inferred from homology"/>
<evidence type="ECO:0000256" key="6">
    <source>
        <dbReference type="ARBA" id="ARBA00023136"/>
    </source>
</evidence>
<comment type="similarity">
    <text evidence="10">Belongs to the G-protein coupled receptor 1 family.</text>
</comment>
<keyword evidence="4 11" id="KW-1133">Transmembrane helix</keyword>
<reference evidence="14" key="1">
    <citation type="submission" date="2025-08" db="UniProtKB">
        <authorList>
            <consortium name="RefSeq"/>
        </authorList>
    </citation>
    <scope>IDENTIFICATION</scope>
    <source>
        <tissue evidence="14">Whole sample</tissue>
    </source>
</reference>
<evidence type="ECO:0000259" key="12">
    <source>
        <dbReference type="PROSITE" id="PS50262"/>
    </source>
</evidence>
<dbReference type="Gene3D" id="1.20.1070.10">
    <property type="entry name" value="Rhodopsin 7-helix transmembrane proteins"/>
    <property type="match status" value="1"/>
</dbReference>
<keyword evidence="7 10" id="KW-0675">Receptor</keyword>
<dbReference type="PRINTS" id="PR00237">
    <property type="entry name" value="GPCRRHODOPSN"/>
</dbReference>
<dbReference type="Pfam" id="PF00001">
    <property type="entry name" value="7tm_1"/>
    <property type="match status" value="1"/>
</dbReference>
<dbReference type="GO" id="GO:0007189">
    <property type="term" value="P:adenylate cyclase-activating G protein-coupled receptor signaling pathway"/>
    <property type="evidence" value="ECO:0007669"/>
    <property type="project" value="TreeGrafter"/>
</dbReference>
<evidence type="ECO:0000313" key="14">
    <source>
        <dbReference type="RefSeq" id="XP_022308919.1"/>
    </source>
</evidence>
<evidence type="ECO:0000256" key="9">
    <source>
        <dbReference type="ARBA" id="ARBA00023224"/>
    </source>
</evidence>